<feature type="domain" description="D-serine dehydratase-like" evidence="3">
    <location>
        <begin position="261"/>
        <end position="368"/>
    </location>
</feature>
<evidence type="ECO:0000256" key="2">
    <source>
        <dbReference type="ARBA" id="ARBA00023239"/>
    </source>
</evidence>
<dbReference type="EMBL" id="JBEPMU010000002">
    <property type="protein sequence ID" value="MET3652328.1"/>
    <property type="molecule type" value="Genomic_DNA"/>
</dbReference>
<dbReference type="InterPro" id="IPR001608">
    <property type="entry name" value="Ala_racemase_N"/>
</dbReference>
<dbReference type="PANTHER" id="PTHR28004:SF2">
    <property type="entry name" value="D-SERINE DEHYDRATASE"/>
    <property type="match status" value="1"/>
</dbReference>
<comment type="caution">
    <text evidence="4">The sequence shown here is derived from an EMBL/GenBank/DDBJ whole genome shotgun (WGS) entry which is preliminary data.</text>
</comment>
<evidence type="ECO:0000313" key="5">
    <source>
        <dbReference type="Proteomes" id="UP001549184"/>
    </source>
</evidence>
<dbReference type="PANTHER" id="PTHR28004">
    <property type="entry name" value="ZGC:162816-RELATED"/>
    <property type="match status" value="1"/>
</dbReference>
<accession>A0ABV2JX12</accession>
<keyword evidence="5" id="KW-1185">Reference proteome</keyword>
<keyword evidence="2" id="KW-0456">Lyase</keyword>
<gene>
    <name evidence="4" type="ORF">ABIC75_002050</name>
</gene>
<reference evidence="4 5" key="1">
    <citation type="submission" date="2024-06" db="EMBL/GenBank/DDBJ databases">
        <title>Sorghum-associated microbial communities from plants grown in Nebraska, USA.</title>
        <authorList>
            <person name="Schachtman D."/>
        </authorList>
    </citation>
    <scope>NUCLEOTIDE SEQUENCE [LARGE SCALE GENOMIC DNA]</scope>
    <source>
        <strain evidence="4 5">1073</strain>
    </source>
</reference>
<organism evidence="4 5">
    <name type="scientific">Dyella japonica</name>
    <dbReference type="NCBI Taxonomy" id="231455"/>
    <lineage>
        <taxon>Bacteria</taxon>
        <taxon>Pseudomonadati</taxon>
        <taxon>Pseudomonadota</taxon>
        <taxon>Gammaproteobacteria</taxon>
        <taxon>Lysobacterales</taxon>
        <taxon>Rhodanobacteraceae</taxon>
        <taxon>Dyella</taxon>
    </lineage>
</organism>
<evidence type="ECO:0000259" key="3">
    <source>
        <dbReference type="SMART" id="SM01119"/>
    </source>
</evidence>
<dbReference type="RefSeq" id="WP_354013708.1">
    <property type="nucleotide sequence ID" value="NZ_JBEPMU010000002.1"/>
</dbReference>
<dbReference type="SUPFAM" id="SSF51419">
    <property type="entry name" value="PLP-binding barrel"/>
    <property type="match status" value="1"/>
</dbReference>
<dbReference type="Gene3D" id="3.20.20.10">
    <property type="entry name" value="Alanine racemase"/>
    <property type="match status" value="1"/>
</dbReference>
<protein>
    <submittedName>
        <fullName evidence="4">D-serine deaminase-like pyridoxal phosphate-dependent protein</fullName>
    </submittedName>
</protein>
<dbReference type="Pfam" id="PF01168">
    <property type="entry name" value="Ala_racemase_N"/>
    <property type="match status" value="1"/>
</dbReference>
<evidence type="ECO:0000256" key="1">
    <source>
        <dbReference type="ARBA" id="ARBA00005323"/>
    </source>
</evidence>
<proteinExistence type="inferred from homology"/>
<dbReference type="CDD" id="cd06812">
    <property type="entry name" value="PLPDE_III_DSD_D-TA_like_1"/>
    <property type="match status" value="1"/>
</dbReference>
<comment type="similarity">
    <text evidence="1">Belongs to the DSD1 family.</text>
</comment>
<dbReference type="Gene3D" id="2.40.37.20">
    <property type="entry name" value="D-serine dehydratase-like domain"/>
    <property type="match status" value="1"/>
</dbReference>
<sequence>MSSKPSSVVDALATRQTPELILDEGRMLRNVDRLRAHLEPLGVTLRPHMKTAKSIEVARRVLTGGAGPATVSTLKEAEELFAAGVTDILYAVGIAPHRLPRVQALRAAGCDLSVVLDSLEQAEAVVAASANAPIPALLEIDCDGHRSGLKPRDPAIVEIGHALVRGGAHLRGVLTHAGESYTARSESELVAFAELERSAAVDAAGLLRQAGLPCPTVSVGSTPTAHYARNLDGVTEVRAGVYVFFDLVMAGIGVCQIEDIALSVSTTVIGHQPDKGWVIVDAGWMALSSDRGTASQAVNQFGGVVCDAAGKPYPDLLLIQANQEHGIVAVRPGSGARLPPLPVGTVLRILPVHACATAAQFDAYAVLPATGGPLQSWPRFRGW</sequence>
<dbReference type="InterPro" id="IPR042208">
    <property type="entry name" value="D-ser_dehydrat-like_sf"/>
</dbReference>
<dbReference type="Proteomes" id="UP001549184">
    <property type="component" value="Unassembled WGS sequence"/>
</dbReference>
<dbReference type="InterPro" id="IPR026956">
    <property type="entry name" value="D-ser_dehydrat-like_dom"/>
</dbReference>
<dbReference type="InterPro" id="IPR051466">
    <property type="entry name" value="D-amino_acid_metab_enzyme"/>
</dbReference>
<dbReference type="Pfam" id="PF14031">
    <property type="entry name" value="D-ser_dehydrat"/>
    <property type="match status" value="1"/>
</dbReference>
<dbReference type="InterPro" id="IPR029066">
    <property type="entry name" value="PLP-binding_barrel"/>
</dbReference>
<name>A0ABV2JX12_9GAMM</name>
<dbReference type="SMART" id="SM01119">
    <property type="entry name" value="D-ser_dehydrat"/>
    <property type="match status" value="1"/>
</dbReference>
<evidence type="ECO:0000313" key="4">
    <source>
        <dbReference type="EMBL" id="MET3652328.1"/>
    </source>
</evidence>